<dbReference type="InterPro" id="IPR050640">
    <property type="entry name" value="Bact_2-comp_sensor_kinase"/>
</dbReference>
<gene>
    <name evidence="16" type="ORF">CFK40_17940</name>
</gene>
<dbReference type="Proteomes" id="UP000204391">
    <property type="component" value="Chromosome"/>
</dbReference>
<evidence type="ECO:0000256" key="10">
    <source>
        <dbReference type="ARBA" id="ARBA00022840"/>
    </source>
</evidence>
<evidence type="ECO:0000256" key="7">
    <source>
        <dbReference type="ARBA" id="ARBA00022692"/>
    </source>
</evidence>
<dbReference type="InterPro" id="IPR004358">
    <property type="entry name" value="Sig_transdc_His_kin-like_C"/>
</dbReference>
<evidence type="ECO:0000256" key="11">
    <source>
        <dbReference type="ARBA" id="ARBA00022989"/>
    </source>
</evidence>
<evidence type="ECO:0000256" key="1">
    <source>
        <dbReference type="ARBA" id="ARBA00000085"/>
    </source>
</evidence>
<feature type="transmembrane region" description="Helical" evidence="14">
    <location>
        <begin position="6"/>
        <end position="23"/>
    </location>
</feature>
<keyword evidence="8" id="KW-0547">Nucleotide-binding</keyword>
<dbReference type="PANTHER" id="PTHR34220:SF7">
    <property type="entry name" value="SENSOR HISTIDINE KINASE YPDA"/>
    <property type="match status" value="1"/>
</dbReference>
<feature type="transmembrane region" description="Helical" evidence="14">
    <location>
        <begin position="180"/>
        <end position="206"/>
    </location>
</feature>
<protein>
    <recommendedName>
        <fullName evidence="3">histidine kinase</fullName>
        <ecNumber evidence="3">2.7.13.3</ecNumber>
    </recommendedName>
</protein>
<evidence type="ECO:0000256" key="3">
    <source>
        <dbReference type="ARBA" id="ARBA00012438"/>
    </source>
</evidence>
<keyword evidence="9 16" id="KW-0418">Kinase</keyword>
<dbReference type="PROSITE" id="PS50109">
    <property type="entry name" value="HIS_KIN"/>
    <property type="match status" value="1"/>
</dbReference>
<dbReference type="SUPFAM" id="SSF55874">
    <property type="entry name" value="ATPase domain of HSP90 chaperone/DNA topoisomerase II/histidine kinase"/>
    <property type="match status" value="1"/>
</dbReference>
<dbReference type="InterPro" id="IPR010559">
    <property type="entry name" value="Sig_transdc_His_kin_internal"/>
</dbReference>
<dbReference type="RefSeq" id="WP_089533760.1">
    <property type="nucleotide sequence ID" value="NZ_CP022437.1"/>
</dbReference>
<evidence type="ECO:0000256" key="6">
    <source>
        <dbReference type="ARBA" id="ARBA00022679"/>
    </source>
</evidence>
<evidence type="ECO:0000256" key="14">
    <source>
        <dbReference type="SAM" id="Phobius"/>
    </source>
</evidence>
<dbReference type="SMART" id="SM00387">
    <property type="entry name" value="HATPase_c"/>
    <property type="match status" value="1"/>
</dbReference>
<dbReference type="InterPro" id="IPR029016">
    <property type="entry name" value="GAF-like_dom_sf"/>
</dbReference>
<keyword evidence="4" id="KW-1003">Cell membrane</keyword>
<evidence type="ECO:0000256" key="12">
    <source>
        <dbReference type="ARBA" id="ARBA00023012"/>
    </source>
</evidence>
<evidence type="ECO:0000256" key="13">
    <source>
        <dbReference type="ARBA" id="ARBA00023136"/>
    </source>
</evidence>
<dbReference type="EC" id="2.7.13.3" evidence="3"/>
<evidence type="ECO:0000259" key="15">
    <source>
        <dbReference type="PROSITE" id="PS50109"/>
    </source>
</evidence>
<feature type="transmembrane region" description="Helical" evidence="14">
    <location>
        <begin position="115"/>
        <end position="138"/>
    </location>
</feature>
<organism evidence="16 17">
    <name type="scientific">Virgibacillus necropolis</name>
    <dbReference type="NCBI Taxonomy" id="163877"/>
    <lineage>
        <taxon>Bacteria</taxon>
        <taxon>Bacillati</taxon>
        <taxon>Bacillota</taxon>
        <taxon>Bacilli</taxon>
        <taxon>Bacillales</taxon>
        <taxon>Bacillaceae</taxon>
        <taxon>Virgibacillus</taxon>
    </lineage>
</organism>
<keyword evidence="17" id="KW-1185">Reference proteome</keyword>
<dbReference type="Pfam" id="PF02518">
    <property type="entry name" value="HATPase_c"/>
    <property type="match status" value="1"/>
</dbReference>
<keyword evidence="10" id="KW-0067">ATP-binding</keyword>
<comment type="catalytic activity">
    <reaction evidence="1">
        <text>ATP + protein L-histidine = ADP + protein N-phospho-L-histidine.</text>
        <dbReference type="EC" id="2.7.13.3"/>
    </reaction>
</comment>
<keyword evidence="12" id="KW-0902">Two-component regulatory system</keyword>
<evidence type="ECO:0000256" key="2">
    <source>
        <dbReference type="ARBA" id="ARBA00004651"/>
    </source>
</evidence>
<keyword evidence="11 14" id="KW-1133">Transmembrane helix</keyword>
<dbReference type="GO" id="GO:0071555">
    <property type="term" value="P:cell wall organization"/>
    <property type="evidence" value="ECO:0007669"/>
    <property type="project" value="InterPro"/>
</dbReference>
<dbReference type="AlphaFoldDB" id="A0A221MGK3"/>
<dbReference type="PANTHER" id="PTHR34220">
    <property type="entry name" value="SENSOR HISTIDINE KINASE YPDA"/>
    <property type="match status" value="1"/>
</dbReference>
<reference evidence="16 17" key="1">
    <citation type="journal article" date="2003" name="Int. J. Syst. Evol. Microbiol.">
        <title>Virgibacillus carmonensis sp. nov., Virgibacillus necropolis sp. nov. and Virgibacillus picturae sp. nov., three novel species isolated from deteriorated mural paintings, transfer of the species of the genus salibacillus to Virgibacillus, as Virgibacillus marismortui comb. nov. and Virgibacillus salexigens comb. nov., and emended description of the genus Virgibacillus.</title>
        <authorList>
            <person name="Heyrman J."/>
            <person name="Logan N.A."/>
            <person name="Busse H.J."/>
            <person name="Balcaen A."/>
            <person name="Lebbe L."/>
            <person name="Rodriguez-Diaz M."/>
            <person name="Swings J."/>
            <person name="De Vos P."/>
        </authorList>
    </citation>
    <scope>NUCLEOTIDE SEQUENCE [LARGE SCALE GENOMIC DNA]</scope>
    <source>
        <strain evidence="16 17">LMG 19488</strain>
    </source>
</reference>
<sequence>MWDLLLLMLERIGIIVTVAFLMTRVRYFRTVIHQQDVTDKQRLPVMIMFGLFGILGTYTGLVVDTDSLGLSSWAMDLEEDEAIANSRVIGIVVAGLIGGWKIGLGAGIIAGVHRYALGGFTALSCSISGVIAGLLAGLIHKRLQRSKRHVPPLVALLVGGLAEALQMGLILLISRPLDQAFQLVAEIGLPMIIANGIGTAIFVLVIRSVFQEEEKMGATQAQKSLRLAEMTIAHLRQGLSTKTAEATCKILLEEVQASAVAITDREVILAHVGVAASHHKSNQKIQTEGTQQVLNEGELLIADKYAINCHYQDCPLDKAVIAPLKRKSETVGTLKFYFQDEKDISSVTIEFIKGLSSLLSQQLEIADAERYYQLMKEAEIKALQAQVSPHFLFNALNTIVSLVRIDPDKARQLLIALSRYFRKNLESSTNPMTTLAREFEHVNAYLSIERERFVEKLQVSFEVEDEKLMNYKIPTMTLQPIVENALKHGMKGLTQKSNVAISVQRQEAGVLVTIKDNGKGIEKKRLNELLHKPITSETGTGIGLYNVNRRLEMMFGKDSSLIIQSIEGKGTAVVFYLPQEMKGEEKDVQKKA</sequence>
<dbReference type="InterPro" id="IPR003594">
    <property type="entry name" value="HATPase_dom"/>
</dbReference>
<dbReference type="OrthoDB" id="9776552at2"/>
<keyword evidence="7 14" id="KW-0812">Transmembrane</keyword>
<dbReference type="InterPro" id="IPR005467">
    <property type="entry name" value="His_kinase_dom"/>
</dbReference>
<dbReference type="GO" id="GO:0000155">
    <property type="term" value="F:phosphorelay sensor kinase activity"/>
    <property type="evidence" value="ECO:0007669"/>
    <property type="project" value="InterPro"/>
</dbReference>
<keyword evidence="6" id="KW-0808">Transferase</keyword>
<dbReference type="Gene3D" id="3.30.565.10">
    <property type="entry name" value="Histidine kinase-like ATPase, C-terminal domain"/>
    <property type="match status" value="1"/>
</dbReference>
<feature type="transmembrane region" description="Helical" evidence="14">
    <location>
        <begin position="43"/>
        <end position="63"/>
    </location>
</feature>
<dbReference type="GO" id="GO:0005886">
    <property type="term" value="C:plasma membrane"/>
    <property type="evidence" value="ECO:0007669"/>
    <property type="project" value="UniProtKB-SubCell"/>
</dbReference>
<keyword evidence="5" id="KW-0597">Phosphoprotein</keyword>
<evidence type="ECO:0000256" key="8">
    <source>
        <dbReference type="ARBA" id="ARBA00022741"/>
    </source>
</evidence>
<dbReference type="InterPro" id="IPR036890">
    <property type="entry name" value="HATPase_C_sf"/>
</dbReference>
<evidence type="ECO:0000313" key="17">
    <source>
        <dbReference type="Proteomes" id="UP000204391"/>
    </source>
</evidence>
<name>A0A221MGK3_9BACI</name>
<evidence type="ECO:0000256" key="5">
    <source>
        <dbReference type="ARBA" id="ARBA00022553"/>
    </source>
</evidence>
<dbReference type="GO" id="GO:0005524">
    <property type="term" value="F:ATP binding"/>
    <property type="evidence" value="ECO:0007669"/>
    <property type="project" value="UniProtKB-KW"/>
</dbReference>
<dbReference type="KEGG" id="vne:CFK40_17940"/>
<evidence type="ECO:0000256" key="9">
    <source>
        <dbReference type="ARBA" id="ARBA00022777"/>
    </source>
</evidence>
<dbReference type="PRINTS" id="PR00344">
    <property type="entry name" value="BCTRLSENSOR"/>
</dbReference>
<dbReference type="Gene3D" id="3.30.450.40">
    <property type="match status" value="1"/>
</dbReference>
<evidence type="ECO:0000313" key="16">
    <source>
        <dbReference type="EMBL" id="ASN06764.1"/>
    </source>
</evidence>
<accession>A0A221MGK3</accession>
<dbReference type="Pfam" id="PF07694">
    <property type="entry name" value="5TM-5TMR_LYT"/>
    <property type="match status" value="1"/>
</dbReference>
<proteinExistence type="predicted"/>
<comment type="subcellular location">
    <subcellularLocation>
        <location evidence="2">Cell membrane</location>
        <topology evidence="2">Multi-pass membrane protein</topology>
    </subcellularLocation>
</comment>
<dbReference type="EMBL" id="CP022437">
    <property type="protein sequence ID" value="ASN06764.1"/>
    <property type="molecule type" value="Genomic_DNA"/>
</dbReference>
<evidence type="ECO:0000256" key="4">
    <source>
        <dbReference type="ARBA" id="ARBA00022475"/>
    </source>
</evidence>
<keyword evidence="13 14" id="KW-0472">Membrane</keyword>
<dbReference type="Pfam" id="PF06580">
    <property type="entry name" value="His_kinase"/>
    <property type="match status" value="1"/>
</dbReference>
<feature type="domain" description="Histidine kinase" evidence="15">
    <location>
        <begin position="478"/>
        <end position="581"/>
    </location>
</feature>
<feature type="transmembrane region" description="Helical" evidence="14">
    <location>
        <begin position="150"/>
        <end position="174"/>
    </location>
</feature>
<dbReference type="InterPro" id="IPR011620">
    <property type="entry name" value="Sig_transdc_His_kinase_LytS_TM"/>
</dbReference>